<dbReference type="Pfam" id="PF00121">
    <property type="entry name" value="TIM"/>
    <property type="match status" value="2"/>
</dbReference>
<dbReference type="GO" id="GO:0005829">
    <property type="term" value="C:cytosol"/>
    <property type="evidence" value="ECO:0007669"/>
    <property type="project" value="TreeGrafter"/>
</dbReference>
<comment type="pathway">
    <text evidence="3">Carbohydrate biosynthesis; gluconeogenesis.</text>
</comment>
<dbReference type="UniPathway" id="UPA00109">
    <property type="reaction ID" value="UER00189"/>
</dbReference>
<comment type="pathway">
    <text evidence="3">Carbohydrate degradation; glycolysis; D-glyceraldehyde 3-phosphate from glycerone phosphate: step 1/1.</text>
</comment>
<proteinExistence type="inferred from homology"/>
<dbReference type="GO" id="GO:0019563">
    <property type="term" value="P:glycerol catabolic process"/>
    <property type="evidence" value="ECO:0007669"/>
    <property type="project" value="TreeGrafter"/>
</dbReference>
<dbReference type="GO" id="GO:0006094">
    <property type="term" value="P:gluconeogenesis"/>
    <property type="evidence" value="ECO:0007669"/>
    <property type="project" value="UniProtKB-UniPathway"/>
</dbReference>
<evidence type="ECO:0000313" key="4">
    <source>
        <dbReference type="EMBL" id="OGG08112.1"/>
    </source>
</evidence>
<keyword evidence="3" id="KW-0963">Cytoplasm</keyword>
<dbReference type="GO" id="GO:0004807">
    <property type="term" value="F:triose-phosphate isomerase activity"/>
    <property type="evidence" value="ECO:0007669"/>
    <property type="project" value="UniProtKB-EC"/>
</dbReference>
<protein>
    <recommendedName>
        <fullName evidence="3">Triosephosphate isomerase</fullName>
        <ecNumber evidence="3">5.3.1.1</ecNumber>
    </recommendedName>
</protein>
<dbReference type="PANTHER" id="PTHR21139:SF42">
    <property type="entry name" value="TRIOSEPHOSPHATE ISOMERASE"/>
    <property type="match status" value="1"/>
</dbReference>
<keyword evidence="2 3" id="KW-0413">Isomerase</keyword>
<dbReference type="EMBL" id="MFJF01000005">
    <property type="protein sequence ID" value="OGG08112.1"/>
    <property type="molecule type" value="Genomic_DNA"/>
</dbReference>
<dbReference type="PROSITE" id="PS51440">
    <property type="entry name" value="TIM_2"/>
    <property type="match status" value="1"/>
</dbReference>
<evidence type="ECO:0000313" key="5">
    <source>
        <dbReference type="Proteomes" id="UP000177354"/>
    </source>
</evidence>
<dbReference type="Gene3D" id="3.20.20.70">
    <property type="entry name" value="Aldolase class I"/>
    <property type="match status" value="2"/>
</dbReference>
<dbReference type="AlphaFoldDB" id="A0A1F5Z7K2"/>
<keyword evidence="3" id="KW-0324">Glycolysis</keyword>
<gene>
    <name evidence="4" type="ORF">A2777_01865</name>
</gene>
<evidence type="ECO:0000256" key="3">
    <source>
        <dbReference type="RuleBase" id="RU363013"/>
    </source>
</evidence>
<dbReference type="InterPro" id="IPR035990">
    <property type="entry name" value="TIM_sf"/>
</dbReference>
<keyword evidence="3" id="KW-0312">Gluconeogenesis</keyword>
<comment type="catalytic activity">
    <reaction evidence="3">
        <text>D-glyceraldehyde 3-phosphate = dihydroxyacetone phosphate</text>
        <dbReference type="Rhea" id="RHEA:18585"/>
        <dbReference type="ChEBI" id="CHEBI:57642"/>
        <dbReference type="ChEBI" id="CHEBI:59776"/>
        <dbReference type="EC" id="5.3.1.1"/>
    </reaction>
</comment>
<accession>A0A1F5Z7K2</accession>
<evidence type="ECO:0000256" key="2">
    <source>
        <dbReference type="ARBA" id="ARBA00023235"/>
    </source>
</evidence>
<comment type="subunit">
    <text evidence="3">Homodimer.</text>
</comment>
<dbReference type="GO" id="GO:0046166">
    <property type="term" value="P:glyceraldehyde-3-phosphate biosynthetic process"/>
    <property type="evidence" value="ECO:0007669"/>
    <property type="project" value="TreeGrafter"/>
</dbReference>
<dbReference type="EC" id="5.3.1.1" evidence="3"/>
<dbReference type="PANTHER" id="PTHR21139">
    <property type="entry name" value="TRIOSEPHOSPHATE ISOMERASE"/>
    <property type="match status" value="1"/>
</dbReference>
<organism evidence="4 5">
    <name type="scientific">Candidatus Gottesmanbacteria bacterium RIFCSPHIGHO2_01_FULL_40_15</name>
    <dbReference type="NCBI Taxonomy" id="1798376"/>
    <lineage>
        <taxon>Bacteria</taxon>
        <taxon>Candidatus Gottesmaniibacteriota</taxon>
    </lineage>
</organism>
<comment type="similarity">
    <text evidence="1 3">Belongs to the triosephosphate isomerase family.</text>
</comment>
<dbReference type="UniPathway" id="UPA00138"/>
<evidence type="ECO:0000256" key="1">
    <source>
        <dbReference type="ARBA" id="ARBA00007422"/>
    </source>
</evidence>
<dbReference type="Proteomes" id="UP000177354">
    <property type="component" value="Unassembled WGS sequence"/>
</dbReference>
<name>A0A1F5Z7K2_9BACT</name>
<reference evidence="4 5" key="1">
    <citation type="journal article" date="2016" name="Nat. Commun.">
        <title>Thousands of microbial genomes shed light on interconnected biogeochemical processes in an aquifer system.</title>
        <authorList>
            <person name="Anantharaman K."/>
            <person name="Brown C.T."/>
            <person name="Hug L.A."/>
            <person name="Sharon I."/>
            <person name="Castelle C.J."/>
            <person name="Probst A.J."/>
            <person name="Thomas B.C."/>
            <person name="Singh A."/>
            <person name="Wilkins M.J."/>
            <person name="Karaoz U."/>
            <person name="Brodie E.L."/>
            <person name="Williams K.H."/>
            <person name="Hubbard S.S."/>
            <person name="Banfield J.F."/>
        </authorList>
    </citation>
    <scope>NUCLEOTIDE SEQUENCE [LARGE SCALE GENOMIC DNA]</scope>
</reference>
<dbReference type="InterPro" id="IPR013785">
    <property type="entry name" value="Aldolase_TIM"/>
</dbReference>
<comment type="caution">
    <text evidence="4">The sequence shown here is derived from an EMBL/GenBank/DDBJ whole genome shotgun (WGS) entry which is preliminary data.</text>
</comment>
<dbReference type="InterPro" id="IPR000652">
    <property type="entry name" value="Triosephosphate_isomerase"/>
</dbReference>
<dbReference type="SUPFAM" id="SSF51351">
    <property type="entry name" value="Triosephosphate isomerase (TIM)"/>
    <property type="match status" value="1"/>
</dbReference>
<dbReference type="CDD" id="cd00311">
    <property type="entry name" value="TIM"/>
    <property type="match status" value="1"/>
</dbReference>
<sequence length="228" mass="25010">MSAAEKYLIGNWKSNKNSTDVAGFLKIFAHKCKNIKKIPLKIPKIVICPSYIHLPLSRDLIKKYNLPVELGAQNISPYGEGAFTGEVSASQLKEYVRYVIIGHSERRSNFAENEKILADKAKNALTNGLKVIYCVPDSKIPVPDGVAVIAYEPVFAIGTGKPDTPENANRTIGVIKKNYINTPVIYGGSVTSENIKSFMEKEYIDGVLPGKSSLDPISFYKMLINAAG</sequence>
<dbReference type="GO" id="GO:0006096">
    <property type="term" value="P:glycolytic process"/>
    <property type="evidence" value="ECO:0007669"/>
    <property type="project" value="UniProtKB-UniPathway"/>
</dbReference>
<comment type="subcellular location">
    <subcellularLocation>
        <location evidence="3">Cytoplasm</location>
    </subcellularLocation>
</comment>